<gene>
    <name evidence="3" type="ORF">VFH_I233160</name>
</gene>
<dbReference type="Pfam" id="PF06697">
    <property type="entry name" value="DUF1191"/>
    <property type="match status" value="1"/>
</dbReference>
<evidence type="ECO:0000256" key="2">
    <source>
        <dbReference type="SAM" id="SignalP"/>
    </source>
</evidence>
<protein>
    <submittedName>
        <fullName evidence="3">Uncharacterized protein</fullName>
    </submittedName>
</protein>
<dbReference type="PANTHER" id="PTHR33512">
    <property type="entry name" value="PROTEIN, PUTATIVE (DUF1191)-RELATED"/>
    <property type="match status" value="1"/>
</dbReference>
<dbReference type="GO" id="GO:0016020">
    <property type="term" value="C:membrane"/>
    <property type="evidence" value="ECO:0007669"/>
    <property type="project" value="TreeGrafter"/>
</dbReference>
<keyword evidence="2" id="KW-0732">Signal</keyword>
<dbReference type="EMBL" id="OX451736">
    <property type="protein sequence ID" value="CAI8585993.1"/>
    <property type="molecule type" value="Genomic_DNA"/>
</dbReference>
<dbReference type="AlphaFoldDB" id="A0AAV0YMT9"/>
<evidence type="ECO:0000313" key="4">
    <source>
        <dbReference type="Proteomes" id="UP001157006"/>
    </source>
</evidence>
<organism evidence="3 4">
    <name type="scientific">Vicia faba</name>
    <name type="common">Broad bean</name>
    <name type="synonym">Faba vulgaris</name>
    <dbReference type="NCBI Taxonomy" id="3906"/>
    <lineage>
        <taxon>Eukaryota</taxon>
        <taxon>Viridiplantae</taxon>
        <taxon>Streptophyta</taxon>
        <taxon>Embryophyta</taxon>
        <taxon>Tracheophyta</taxon>
        <taxon>Spermatophyta</taxon>
        <taxon>Magnoliopsida</taxon>
        <taxon>eudicotyledons</taxon>
        <taxon>Gunneridae</taxon>
        <taxon>Pentapetalae</taxon>
        <taxon>rosids</taxon>
        <taxon>fabids</taxon>
        <taxon>Fabales</taxon>
        <taxon>Fabaceae</taxon>
        <taxon>Papilionoideae</taxon>
        <taxon>50 kb inversion clade</taxon>
        <taxon>NPAAA clade</taxon>
        <taxon>Hologalegina</taxon>
        <taxon>IRL clade</taxon>
        <taxon>Fabeae</taxon>
        <taxon>Vicia</taxon>
    </lineage>
</organism>
<name>A0AAV0YMT9_VICFA</name>
<keyword evidence="4" id="KW-1185">Reference proteome</keyword>
<dbReference type="PANTHER" id="PTHR33512:SF10">
    <property type="entry name" value="PLANT_F17O14-7 PROTEIN"/>
    <property type="match status" value="1"/>
</dbReference>
<sequence length="309" mass="34768">MNIITRIRTNFSIPLLFTYFLSLINSTSSAQTHDDIVSAHSIDARLQDCAFKAFIEPKSDVIYDAEVPSDLTGIKVSAIRVRSRTMLNKGVQSYKELEIPIGVTSKPYVNKLVLVYHNFGNWSKKIYPLSGYSYLAPVLGLLAYDATNLFASNLPELDLRANEKPILVNFSNVKNSSLPFGSLAKCVYFDLYGNVKFDTLLNGNVCAIFQQGHVSIVVESKDQVQDHGKNELKMKIVGVICLVCGIVLLMIMFGLFIRLRRKKRLEIKQMEFEEVNHETLKMSSFGHAKVPMALGTRTKPMIDEMDVFP</sequence>
<dbReference type="Proteomes" id="UP001157006">
    <property type="component" value="Chromosome 1L"/>
</dbReference>
<evidence type="ECO:0000313" key="3">
    <source>
        <dbReference type="EMBL" id="CAI8585993.1"/>
    </source>
</evidence>
<feature type="chain" id="PRO_5043976240" evidence="2">
    <location>
        <begin position="30"/>
        <end position="309"/>
    </location>
</feature>
<accession>A0AAV0YMT9</accession>
<keyword evidence="1" id="KW-0472">Membrane</keyword>
<keyword evidence="1" id="KW-0812">Transmembrane</keyword>
<dbReference type="InterPro" id="IPR010605">
    <property type="entry name" value="DUF1191"/>
</dbReference>
<feature type="signal peptide" evidence="2">
    <location>
        <begin position="1"/>
        <end position="29"/>
    </location>
</feature>
<feature type="transmembrane region" description="Helical" evidence="1">
    <location>
        <begin position="236"/>
        <end position="259"/>
    </location>
</feature>
<reference evidence="3 4" key="1">
    <citation type="submission" date="2023-01" db="EMBL/GenBank/DDBJ databases">
        <authorList>
            <person name="Kreplak J."/>
        </authorList>
    </citation>
    <scope>NUCLEOTIDE SEQUENCE [LARGE SCALE GENOMIC DNA]</scope>
</reference>
<keyword evidence="1" id="KW-1133">Transmembrane helix</keyword>
<evidence type="ECO:0000256" key="1">
    <source>
        <dbReference type="SAM" id="Phobius"/>
    </source>
</evidence>
<proteinExistence type="predicted"/>